<keyword evidence="3" id="KW-1185">Reference proteome</keyword>
<evidence type="ECO:0000313" key="3">
    <source>
        <dbReference type="Proteomes" id="UP000216857"/>
    </source>
</evidence>
<protein>
    <recommendedName>
        <fullName evidence="4">Chemotaxis protein</fullName>
    </recommendedName>
</protein>
<evidence type="ECO:0000256" key="1">
    <source>
        <dbReference type="SAM" id="Coils"/>
    </source>
</evidence>
<dbReference type="AlphaFoldDB" id="A0A261RFR6"/>
<name>A0A261RFR6_9BORD</name>
<feature type="coiled-coil region" evidence="1">
    <location>
        <begin position="62"/>
        <end position="159"/>
    </location>
</feature>
<comment type="caution">
    <text evidence="2">The sequence shown here is derived from an EMBL/GenBank/DDBJ whole genome shotgun (WGS) entry which is preliminary data.</text>
</comment>
<accession>A0A261RFR6</accession>
<reference evidence="2" key="1">
    <citation type="submission" date="2017-05" db="EMBL/GenBank/DDBJ databases">
        <title>Complete and WGS of Bordetella genogroups.</title>
        <authorList>
            <person name="Spilker T."/>
            <person name="Lipuma J."/>
        </authorList>
    </citation>
    <scope>NUCLEOTIDE SEQUENCE</scope>
    <source>
        <strain evidence="2">AU21707</strain>
    </source>
</reference>
<evidence type="ECO:0008006" key="4">
    <source>
        <dbReference type="Google" id="ProtNLM"/>
    </source>
</evidence>
<proteinExistence type="predicted"/>
<organism evidence="2 3">
    <name type="scientific">Bordetella genomosp. 9</name>
    <dbReference type="NCBI Taxonomy" id="1416803"/>
    <lineage>
        <taxon>Bacteria</taxon>
        <taxon>Pseudomonadati</taxon>
        <taxon>Pseudomonadota</taxon>
        <taxon>Betaproteobacteria</taxon>
        <taxon>Burkholderiales</taxon>
        <taxon>Alcaligenaceae</taxon>
        <taxon>Bordetella</taxon>
    </lineage>
</organism>
<dbReference type="EMBL" id="NEVJ01000002">
    <property type="protein sequence ID" value="OZI23627.1"/>
    <property type="molecule type" value="Genomic_DNA"/>
</dbReference>
<keyword evidence="1" id="KW-0175">Coiled coil</keyword>
<sequence length="162" mass="17340">MESAIMMIATVAADASAAAVSGDALSIPQIAAYVVAALIGGGAAWKVLPILLARLAVSLAGAKSEKDAIERLEGQLEAANKEADEARKAANDAYRERNDILRELGNVNAQLAGLTERSKLQADTIDRQNQLIDKQNQRIDDLTTQIRQLQQQLQEAIHGKAL</sequence>
<gene>
    <name evidence="2" type="ORF">CAL26_09300</name>
</gene>
<dbReference type="Proteomes" id="UP000216857">
    <property type="component" value="Unassembled WGS sequence"/>
</dbReference>
<evidence type="ECO:0000313" key="2">
    <source>
        <dbReference type="EMBL" id="OZI23627.1"/>
    </source>
</evidence>